<protein>
    <submittedName>
        <fullName evidence="1">Uncharacterized protein</fullName>
    </submittedName>
</protein>
<reference evidence="1 2" key="1">
    <citation type="submission" date="2018-08" db="EMBL/GenBank/DDBJ databases">
        <title>A genome reference for cultivated species of the human gut microbiota.</title>
        <authorList>
            <person name="Zou Y."/>
            <person name="Xue W."/>
            <person name="Luo G."/>
        </authorList>
    </citation>
    <scope>NUCLEOTIDE SEQUENCE [LARGE SCALE GENOMIC DNA]</scope>
    <source>
        <strain evidence="1 2">AM36-9BH</strain>
    </source>
</reference>
<name>A0A413ZNX9_BACSE</name>
<dbReference type="RefSeq" id="WP_117899692.1">
    <property type="nucleotide sequence ID" value="NZ_JABFHV010000038.1"/>
</dbReference>
<dbReference type="AlphaFoldDB" id="A0A413ZNX9"/>
<gene>
    <name evidence="1" type="ORF">DW853_13215</name>
</gene>
<sequence length="91" mass="10562">MSEVKLVLKDDVKNEIEYLKEKFEALLCCTQGNEPSIKSTRNLPDDCPIQLKKNQYALSDLIEINIDELEACIARIETELRLLEKIIKKRI</sequence>
<proteinExistence type="predicted"/>
<evidence type="ECO:0000313" key="1">
    <source>
        <dbReference type="EMBL" id="RHC27492.1"/>
    </source>
</evidence>
<organism evidence="1 2">
    <name type="scientific">Bacteroides stercoris</name>
    <dbReference type="NCBI Taxonomy" id="46506"/>
    <lineage>
        <taxon>Bacteria</taxon>
        <taxon>Pseudomonadati</taxon>
        <taxon>Bacteroidota</taxon>
        <taxon>Bacteroidia</taxon>
        <taxon>Bacteroidales</taxon>
        <taxon>Bacteroidaceae</taxon>
        <taxon>Bacteroides</taxon>
    </lineage>
</organism>
<evidence type="ECO:0000313" key="2">
    <source>
        <dbReference type="Proteomes" id="UP000285305"/>
    </source>
</evidence>
<dbReference type="Proteomes" id="UP000285305">
    <property type="component" value="Unassembled WGS sequence"/>
</dbReference>
<accession>A0A413ZNX9</accession>
<dbReference type="EMBL" id="QSHQ01000030">
    <property type="protein sequence ID" value="RHC27492.1"/>
    <property type="molecule type" value="Genomic_DNA"/>
</dbReference>
<comment type="caution">
    <text evidence="1">The sequence shown here is derived from an EMBL/GenBank/DDBJ whole genome shotgun (WGS) entry which is preliminary data.</text>
</comment>